<evidence type="ECO:0000256" key="1">
    <source>
        <dbReference type="ARBA" id="ARBA00022676"/>
    </source>
</evidence>
<dbReference type="Proteomes" id="UP000321807">
    <property type="component" value="Chromosome"/>
</dbReference>
<reference evidence="3 4" key="1">
    <citation type="submission" date="2019-08" db="EMBL/GenBank/DDBJ databases">
        <title>Complete genome sequence of Rhodanobacter glycinis strain T01E-68 isolated from tomato root.</title>
        <authorList>
            <person name="Weon H.-Y."/>
            <person name="Lee S.A."/>
        </authorList>
    </citation>
    <scope>NUCLEOTIDE SEQUENCE [LARGE SCALE GENOMIC DNA]</scope>
    <source>
        <strain evidence="3 4">T01E-68</strain>
    </source>
</reference>
<dbReference type="PANTHER" id="PTHR12526:SF510">
    <property type="entry name" value="D-INOSITOL 3-PHOSPHATE GLYCOSYLTRANSFERASE"/>
    <property type="match status" value="1"/>
</dbReference>
<organism evidence="3 4">
    <name type="scientific">Rhodanobacter glycinis</name>
    <dbReference type="NCBI Taxonomy" id="582702"/>
    <lineage>
        <taxon>Bacteria</taxon>
        <taxon>Pseudomonadati</taxon>
        <taxon>Pseudomonadota</taxon>
        <taxon>Gammaproteobacteria</taxon>
        <taxon>Lysobacterales</taxon>
        <taxon>Rhodanobacteraceae</taxon>
        <taxon>Rhodanobacter</taxon>
    </lineage>
</organism>
<dbReference type="SUPFAM" id="SSF53756">
    <property type="entry name" value="UDP-Glycosyltransferase/glycogen phosphorylase"/>
    <property type="match status" value="1"/>
</dbReference>
<dbReference type="AlphaFoldDB" id="A0A5B9E3U3"/>
<dbReference type="CDD" id="cd03801">
    <property type="entry name" value="GT4_PimA-like"/>
    <property type="match status" value="1"/>
</dbReference>
<gene>
    <name evidence="3" type="ORF">CS053_14885</name>
</gene>
<evidence type="ECO:0000256" key="2">
    <source>
        <dbReference type="ARBA" id="ARBA00022679"/>
    </source>
</evidence>
<name>A0A5B9E3U3_9GAMM</name>
<evidence type="ECO:0000313" key="3">
    <source>
        <dbReference type="EMBL" id="QEE25645.1"/>
    </source>
</evidence>
<sequence length="368" mass="40664">MTAKKILIPIIGFGSTGGYRVLSELANHWIGLGHQVDFLVHRSFALPYFPTRAGIRIFDISGKTALGDDNVVESKMRPRAGSIYLGMFRALNHIGSGYDVVFANHSMTTFPVAFARCGRAKKYYYVQAYEPEFYHSRRGWKGRVLEALSVASYSLPLQQVANAPIYLGYKRVAATDWVPPGIDLSGFYRRFVAPMHRDGRAWTVGTIGRHELAKGTKYVLEAFDKLALVDPDVRLKVAYGNLPSGWSHERAEIVVPKNDKDLADYYRSVDVLVAPGIVQHGACHYPVMEAMACGTPVVTTGYLPADSSNAWIVPVHDSAAIVNVLLEIRSLAPLDLEAKLKSAAAAIAPFDWTNVAKEFLRLFDTTGR</sequence>
<dbReference type="KEGG" id="rgl:CS053_14885"/>
<proteinExistence type="predicted"/>
<dbReference type="PANTHER" id="PTHR12526">
    <property type="entry name" value="GLYCOSYLTRANSFERASE"/>
    <property type="match status" value="1"/>
</dbReference>
<dbReference type="GO" id="GO:0016757">
    <property type="term" value="F:glycosyltransferase activity"/>
    <property type="evidence" value="ECO:0007669"/>
    <property type="project" value="UniProtKB-KW"/>
</dbReference>
<keyword evidence="2 3" id="KW-0808">Transferase</keyword>
<evidence type="ECO:0000313" key="4">
    <source>
        <dbReference type="Proteomes" id="UP000321807"/>
    </source>
</evidence>
<accession>A0A5B9E3U3</accession>
<keyword evidence="1" id="KW-0328">Glycosyltransferase</keyword>
<dbReference type="Gene3D" id="3.40.50.2000">
    <property type="entry name" value="Glycogen Phosphorylase B"/>
    <property type="match status" value="1"/>
</dbReference>
<dbReference type="EMBL" id="CP042807">
    <property type="protein sequence ID" value="QEE25645.1"/>
    <property type="molecule type" value="Genomic_DNA"/>
</dbReference>
<protein>
    <submittedName>
        <fullName evidence="3">Glycosyltransferase family 4 protein</fullName>
    </submittedName>
</protein>
<dbReference type="Pfam" id="PF13692">
    <property type="entry name" value="Glyco_trans_1_4"/>
    <property type="match status" value="1"/>
</dbReference>
<dbReference type="Gene3D" id="3.40.50.11090">
    <property type="match status" value="1"/>
</dbReference>
<dbReference type="RefSeq" id="WP_147627972.1">
    <property type="nucleotide sequence ID" value="NZ_CP042807.1"/>
</dbReference>